<dbReference type="SUPFAM" id="SSF54197">
    <property type="entry name" value="HIT-like"/>
    <property type="match status" value="1"/>
</dbReference>
<feature type="short sequence motif" description="Histidine triad motif" evidence="2 3">
    <location>
        <begin position="90"/>
        <end position="94"/>
    </location>
</feature>
<dbReference type="InterPro" id="IPR001310">
    <property type="entry name" value="Histidine_triad_HIT"/>
</dbReference>
<dbReference type="Pfam" id="PF01230">
    <property type="entry name" value="HIT"/>
    <property type="match status" value="1"/>
</dbReference>
<comment type="caution">
    <text evidence="5">The sequence shown here is derived from an EMBL/GenBank/DDBJ whole genome shotgun (WGS) entry which is preliminary data.</text>
</comment>
<accession>A0A1F4UGZ3</accession>
<dbReference type="GO" id="GO:0003824">
    <property type="term" value="F:catalytic activity"/>
    <property type="evidence" value="ECO:0007669"/>
    <property type="project" value="InterPro"/>
</dbReference>
<evidence type="ECO:0000256" key="2">
    <source>
        <dbReference type="PIRSR" id="PIRSR601310-3"/>
    </source>
</evidence>
<dbReference type="GO" id="GO:0009117">
    <property type="term" value="P:nucleotide metabolic process"/>
    <property type="evidence" value="ECO:0007669"/>
    <property type="project" value="TreeGrafter"/>
</dbReference>
<evidence type="ECO:0000259" key="4">
    <source>
        <dbReference type="PROSITE" id="PS51084"/>
    </source>
</evidence>
<evidence type="ECO:0000313" key="6">
    <source>
        <dbReference type="Proteomes" id="UP000177434"/>
    </source>
</evidence>
<name>A0A1F4UGZ3_9BACT</name>
<evidence type="ECO:0000313" key="5">
    <source>
        <dbReference type="EMBL" id="OGC44211.1"/>
    </source>
</evidence>
<organism evidence="5 6">
    <name type="scientific">candidate division WS6 bacterium RIFOXYB1_FULL_33_14</name>
    <dbReference type="NCBI Taxonomy" id="1817896"/>
    <lineage>
        <taxon>Bacteria</taxon>
        <taxon>Candidatus Dojkabacteria</taxon>
    </lineage>
</organism>
<evidence type="ECO:0000256" key="1">
    <source>
        <dbReference type="PIRSR" id="PIRSR601310-1"/>
    </source>
</evidence>
<dbReference type="PANTHER" id="PTHR46648">
    <property type="entry name" value="HIT FAMILY PROTEIN 1"/>
    <property type="match status" value="1"/>
</dbReference>
<dbReference type="PRINTS" id="PR00332">
    <property type="entry name" value="HISTRIAD"/>
</dbReference>
<dbReference type="PROSITE" id="PS51084">
    <property type="entry name" value="HIT_2"/>
    <property type="match status" value="1"/>
</dbReference>
<dbReference type="EMBL" id="MEUN01000085">
    <property type="protein sequence ID" value="OGC44211.1"/>
    <property type="molecule type" value="Genomic_DNA"/>
</dbReference>
<reference evidence="5 6" key="1">
    <citation type="journal article" date="2016" name="Nat. Commun.">
        <title>Thousands of microbial genomes shed light on interconnected biogeochemical processes in an aquifer system.</title>
        <authorList>
            <person name="Anantharaman K."/>
            <person name="Brown C.T."/>
            <person name="Hug L.A."/>
            <person name="Sharon I."/>
            <person name="Castelle C.J."/>
            <person name="Probst A.J."/>
            <person name="Thomas B.C."/>
            <person name="Singh A."/>
            <person name="Wilkins M.J."/>
            <person name="Karaoz U."/>
            <person name="Brodie E.L."/>
            <person name="Williams K.H."/>
            <person name="Hubbard S.S."/>
            <person name="Banfield J.F."/>
        </authorList>
    </citation>
    <scope>NUCLEOTIDE SEQUENCE [LARGE SCALE GENOMIC DNA]</scope>
</reference>
<dbReference type="InterPro" id="IPR011146">
    <property type="entry name" value="HIT-like"/>
</dbReference>
<feature type="active site" description="Tele-AMP-histidine intermediate" evidence="1">
    <location>
        <position position="92"/>
    </location>
</feature>
<dbReference type="InterPro" id="IPR036265">
    <property type="entry name" value="HIT-like_sf"/>
</dbReference>
<dbReference type="PANTHER" id="PTHR46648:SF1">
    <property type="entry name" value="ADENOSINE 5'-MONOPHOSPHORAMIDASE HNT1"/>
    <property type="match status" value="1"/>
</dbReference>
<feature type="domain" description="HIT" evidence="4">
    <location>
        <begin position="5"/>
        <end position="105"/>
    </location>
</feature>
<sequence length="139" mass="16339">MDDCIFCKIVRGEIPCYKIYEDEKFLAFLDISQFTKGHTLVIPKTHYRFIWDVEDMEGYANTVKKLCIHFTQKLGFQYVDTLSMGRMVPHAHIHLVPHNNNENDWEKALSTIGDLQDDVERRLTQEQGKEIVEKFTLTD</sequence>
<dbReference type="Gene3D" id="3.30.428.10">
    <property type="entry name" value="HIT-like"/>
    <property type="match status" value="1"/>
</dbReference>
<evidence type="ECO:0000256" key="3">
    <source>
        <dbReference type="PROSITE-ProRule" id="PRU00464"/>
    </source>
</evidence>
<proteinExistence type="predicted"/>
<dbReference type="Proteomes" id="UP000177434">
    <property type="component" value="Unassembled WGS sequence"/>
</dbReference>
<dbReference type="AlphaFoldDB" id="A0A1F4UGZ3"/>
<protein>
    <recommendedName>
        <fullName evidence="4">HIT domain-containing protein</fullName>
    </recommendedName>
</protein>
<gene>
    <name evidence="5" type="ORF">A2400_02310</name>
</gene>